<dbReference type="EMBL" id="BK016104">
    <property type="protein sequence ID" value="DAF95177.1"/>
    <property type="molecule type" value="Genomic_DNA"/>
</dbReference>
<proteinExistence type="predicted"/>
<reference evidence="1" key="1">
    <citation type="journal article" date="2021" name="Proc. Natl. Acad. Sci. U.S.A.">
        <title>A Catalog of Tens of Thousands of Viruses from Human Metagenomes Reveals Hidden Associations with Chronic Diseases.</title>
        <authorList>
            <person name="Tisza M.J."/>
            <person name="Buck C.B."/>
        </authorList>
    </citation>
    <scope>NUCLEOTIDE SEQUENCE</scope>
    <source>
        <strain evidence="1">CtICF6</strain>
    </source>
</reference>
<evidence type="ECO:0000313" key="1">
    <source>
        <dbReference type="EMBL" id="DAF95177.1"/>
    </source>
</evidence>
<organism evidence="1">
    <name type="scientific">Siphoviridae sp. ctICF6</name>
    <dbReference type="NCBI Taxonomy" id="2825427"/>
    <lineage>
        <taxon>Viruses</taxon>
        <taxon>Duplodnaviria</taxon>
        <taxon>Heunggongvirae</taxon>
        <taxon>Uroviricota</taxon>
        <taxon>Caudoviricetes</taxon>
    </lineage>
</organism>
<accession>A0A8S5UKZ4</accession>
<name>A0A8S5UKZ4_9CAUD</name>
<sequence length="102" mass="11380">MHYGLKTHEITITTGDGQHTVKGIVTANTTSEDTGTFDNMTEADSLTVHVTTPDTPPEIDGGELEYYGNTYHVTSTKPPIDPENRVMFNPFKWSFNAKQVQY</sequence>
<protein>
    <submittedName>
        <fullName evidence="1">Uncharacterized protein</fullName>
    </submittedName>
</protein>